<feature type="domain" description="HTH tetR-type" evidence="5">
    <location>
        <begin position="37"/>
        <end position="97"/>
    </location>
</feature>
<feature type="DNA-binding region" description="H-T-H motif" evidence="4">
    <location>
        <begin position="60"/>
        <end position="79"/>
    </location>
</feature>
<dbReference type="InterPro" id="IPR025996">
    <property type="entry name" value="MT1864/Rv1816-like_C"/>
</dbReference>
<dbReference type="eggNOG" id="COG1309">
    <property type="taxonomic scope" value="Bacteria"/>
</dbReference>
<dbReference type="GO" id="GO:0003700">
    <property type="term" value="F:DNA-binding transcription factor activity"/>
    <property type="evidence" value="ECO:0007669"/>
    <property type="project" value="TreeGrafter"/>
</dbReference>
<dbReference type="PANTHER" id="PTHR30055">
    <property type="entry name" value="HTH-TYPE TRANSCRIPTIONAL REGULATOR RUTR"/>
    <property type="match status" value="1"/>
</dbReference>
<dbReference type="SUPFAM" id="SSF48498">
    <property type="entry name" value="Tetracyclin repressor-like, C-terminal domain"/>
    <property type="match status" value="1"/>
</dbReference>
<organism evidence="6 7">
    <name type="scientific">Amycolatopsis japonica</name>
    <dbReference type="NCBI Taxonomy" id="208439"/>
    <lineage>
        <taxon>Bacteria</taxon>
        <taxon>Bacillati</taxon>
        <taxon>Actinomycetota</taxon>
        <taxon>Actinomycetes</taxon>
        <taxon>Pseudonocardiales</taxon>
        <taxon>Pseudonocardiaceae</taxon>
        <taxon>Amycolatopsis</taxon>
        <taxon>Amycolatopsis japonica group</taxon>
    </lineage>
</organism>
<dbReference type="PANTHER" id="PTHR30055:SF209">
    <property type="entry name" value="POSSIBLE TRANSCRIPTIONAL REGULATORY PROTEIN (PROBABLY TETR-FAMILY)"/>
    <property type="match status" value="1"/>
</dbReference>
<dbReference type="Gene3D" id="1.10.357.10">
    <property type="entry name" value="Tetracycline Repressor, domain 2"/>
    <property type="match status" value="1"/>
</dbReference>
<dbReference type="STRING" id="208439.AJAP_35110"/>
<dbReference type="InterPro" id="IPR050109">
    <property type="entry name" value="HTH-type_TetR-like_transc_reg"/>
</dbReference>
<dbReference type="GO" id="GO:0000976">
    <property type="term" value="F:transcription cis-regulatory region binding"/>
    <property type="evidence" value="ECO:0007669"/>
    <property type="project" value="TreeGrafter"/>
</dbReference>
<protein>
    <recommendedName>
        <fullName evidence="5">HTH tetR-type domain-containing protein</fullName>
    </recommendedName>
</protein>
<evidence type="ECO:0000313" key="7">
    <source>
        <dbReference type="Proteomes" id="UP000028492"/>
    </source>
</evidence>
<accession>A0A075V5R6</accession>
<gene>
    <name evidence="6" type="ORF">AJAP_35110</name>
</gene>
<evidence type="ECO:0000259" key="5">
    <source>
        <dbReference type="PROSITE" id="PS50977"/>
    </source>
</evidence>
<dbReference type="InterPro" id="IPR009057">
    <property type="entry name" value="Homeodomain-like_sf"/>
</dbReference>
<dbReference type="HOGENOM" id="CLU_069356_40_3_11"/>
<keyword evidence="7" id="KW-1185">Reference proteome</keyword>
<evidence type="ECO:0000256" key="2">
    <source>
        <dbReference type="ARBA" id="ARBA00023125"/>
    </source>
</evidence>
<evidence type="ECO:0000313" key="6">
    <source>
        <dbReference type="EMBL" id="AIG79829.1"/>
    </source>
</evidence>
<evidence type="ECO:0000256" key="1">
    <source>
        <dbReference type="ARBA" id="ARBA00023015"/>
    </source>
</evidence>
<keyword evidence="1" id="KW-0805">Transcription regulation</keyword>
<dbReference type="KEGG" id="aja:AJAP_35110"/>
<dbReference type="Proteomes" id="UP000028492">
    <property type="component" value="Chromosome"/>
</dbReference>
<evidence type="ECO:0000256" key="3">
    <source>
        <dbReference type="ARBA" id="ARBA00023163"/>
    </source>
</evidence>
<dbReference type="Pfam" id="PF00440">
    <property type="entry name" value="TetR_N"/>
    <property type="match status" value="1"/>
</dbReference>
<keyword evidence="3" id="KW-0804">Transcription</keyword>
<dbReference type="InterPro" id="IPR001647">
    <property type="entry name" value="HTH_TetR"/>
</dbReference>
<sequence length="226" mass="24395">MNDTTTWSALQVNSESERLITALRYAGIMPRPRTHDENLRLKLLDRAGELISADGPKALSLRKLAADVGTSTTAVYSLFGGKTDLVSALFTEGFRRFGRRMSGVTLSGDPVEDLVRLGVAYRESALADPHLYAIMFTKSVPGFEPADETAGQARATMAPLEETIRKAVADGAFLDVPPEVIAVSCWGIVHGLVSLELNGNLPDEFTVSAAYEAALRANASGWLRRV</sequence>
<dbReference type="AlphaFoldDB" id="A0A075V5R6"/>
<dbReference type="Pfam" id="PF13305">
    <property type="entry name" value="TetR_C_33"/>
    <property type="match status" value="1"/>
</dbReference>
<dbReference type="SUPFAM" id="SSF46689">
    <property type="entry name" value="Homeodomain-like"/>
    <property type="match status" value="1"/>
</dbReference>
<dbReference type="InterPro" id="IPR036271">
    <property type="entry name" value="Tet_transcr_reg_TetR-rel_C_sf"/>
</dbReference>
<name>A0A075V5R6_9PSEU</name>
<reference evidence="6 7" key="1">
    <citation type="journal article" date="2014" name="J. Biotechnol.">
        <title>Complete genome sequence of the actinobacterium Amycolatopsis japonica MG417-CF17(T) (=DSM 44213T) producing (S,S)-N,N'-ethylenediaminedisuccinic acid.</title>
        <authorList>
            <person name="Stegmann E."/>
            <person name="Albersmeier A."/>
            <person name="Spohn M."/>
            <person name="Gert H."/>
            <person name="Weber T."/>
            <person name="Wohlleben W."/>
            <person name="Kalinowski J."/>
            <person name="Ruckert C."/>
        </authorList>
    </citation>
    <scope>NUCLEOTIDE SEQUENCE [LARGE SCALE GENOMIC DNA]</scope>
    <source>
        <strain evidence="7">MG417-CF17 (DSM 44213)</strain>
    </source>
</reference>
<proteinExistence type="predicted"/>
<keyword evidence="2 4" id="KW-0238">DNA-binding</keyword>
<dbReference type="EMBL" id="CP008953">
    <property type="protein sequence ID" value="AIG79829.1"/>
    <property type="molecule type" value="Genomic_DNA"/>
</dbReference>
<dbReference type="PROSITE" id="PS50977">
    <property type="entry name" value="HTH_TETR_2"/>
    <property type="match status" value="1"/>
</dbReference>
<evidence type="ECO:0000256" key="4">
    <source>
        <dbReference type="PROSITE-ProRule" id="PRU00335"/>
    </source>
</evidence>